<sequence length="172" mass="19146">MNGTGTGSVGDEESLSIGQWWRILVSGRPHQIIGDDPANPYLLRWFLVPRNPILNVYRHRFCQSDPSVPHDHPWHFASIVIHGRYREVGQHRTVVRGPGSVAFRRASSRHRVELLGQPVTTVILTGPRCRSWGFWCPRPAGPPAFVPWKQFGSGGCGEYTASPAPTTRSTTA</sequence>
<dbReference type="Proteomes" id="UP000006057">
    <property type="component" value="Plasmid pMYCCH.01"/>
</dbReference>
<keyword evidence="1" id="KW-0614">Plasmid</keyword>
<dbReference type="HOGENOM" id="CLU_102957_0_0_11"/>
<proteinExistence type="predicted"/>
<evidence type="ECO:0000313" key="2">
    <source>
        <dbReference type="Proteomes" id="UP000006057"/>
    </source>
</evidence>
<dbReference type="PATRIC" id="fig|710421.3.peg.5560"/>
<reference evidence="1 2" key="1">
    <citation type="submission" date="2012-06" db="EMBL/GenBank/DDBJ databases">
        <title>Complete sequence of plasmid 1 of Mycobacterium chubuense NBB4.</title>
        <authorList>
            <consortium name="US DOE Joint Genome Institute"/>
            <person name="Lucas S."/>
            <person name="Han J."/>
            <person name="Lapidus A."/>
            <person name="Cheng J.-F."/>
            <person name="Goodwin L."/>
            <person name="Pitluck S."/>
            <person name="Peters L."/>
            <person name="Mikhailova N."/>
            <person name="Teshima H."/>
            <person name="Detter J.C."/>
            <person name="Han C."/>
            <person name="Tapia R."/>
            <person name="Land M."/>
            <person name="Hauser L."/>
            <person name="Kyrpides N."/>
            <person name="Ivanova N."/>
            <person name="Pagani I."/>
            <person name="Mattes T."/>
            <person name="Holmes A."/>
            <person name="Rutledge P."/>
            <person name="Paulsen I."/>
            <person name="Coleman N."/>
            <person name="Woyke T."/>
        </authorList>
    </citation>
    <scope>NUCLEOTIDE SEQUENCE [LARGE SCALE GENOMIC DNA]</scope>
    <source>
        <strain evidence="1 2">NBB4</strain>
        <plasmid evidence="1 2">pMYCCH.01</plasmid>
    </source>
</reference>
<accession>I4BSI0</accession>
<dbReference type="InterPro" id="IPR011051">
    <property type="entry name" value="RmlC_Cupin_sf"/>
</dbReference>
<dbReference type="RefSeq" id="WP_014805526.1">
    <property type="nucleotide sequence ID" value="NC_018022.1"/>
</dbReference>
<dbReference type="KEGG" id="mcb:Mycch_5574"/>
<organism evidence="1 2">
    <name type="scientific">Mycolicibacterium chubuense (strain NBB4)</name>
    <name type="common">Mycobacterium chubuense</name>
    <dbReference type="NCBI Taxonomy" id="710421"/>
    <lineage>
        <taxon>Bacteria</taxon>
        <taxon>Bacillati</taxon>
        <taxon>Actinomycetota</taxon>
        <taxon>Actinomycetes</taxon>
        <taxon>Mycobacteriales</taxon>
        <taxon>Mycobacteriaceae</taxon>
        <taxon>Mycolicibacterium</taxon>
    </lineage>
</organism>
<gene>
    <name evidence="1" type="ordered locus">Mycch_5574</name>
</gene>
<evidence type="ECO:0000313" key="1">
    <source>
        <dbReference type="EMBL" id="AFM20237.1"/>
    </source>
</evidence>
<evidence type="ECO:0008006" key="3">
    <source>
        <dbReference type="Google" id="ProtNLM"/>
    </source>
</evidence>
<dbReference type="OrthoDB" id="950196at2"/>
<protein>
    <recommendedName>
        <fullName evidence="3">Cupin domain protein</fullName>
    </recommendedName>
</protein>
<dbReference type="SUPFAM" id="SSF51182">
    <property type="entry name" value="RmlC-like cupins"/>
    <property type="match status" value="1"/>
</dbReference>
<geneLocation type="plasmid" evidence="1 2">
    <name>pMYCCH.01</name>
</geneLocation>
<name>I4BSI0_MYCCN</name>
<dbReference type="EMBL" id="CP003054">
    <property type="protein sequence ID" value="AFM20237.1"/>
    <property type="molecule type" value="Genomic_DNA"/>
</dbReference>
<keyword evidence="2" id="KW-1185">Reference proteome</keyword>
<dbReference type="AlphaFoldDB" id="I4BSI0"/>